<evidence type="ECO:0000313" key="20">
    <source>
        <dbReference type="Proteomes" id="UP000000662"/>
    </source>
</evidence>
<dbReference type="FunFam" id="3.50.50.60:FF:000001">
    <property type="entry name" value="Dihydrolipoyl dehydrogenase, mitochondrial"/>
    <property type="match status" value="1"/>
</dbReference>
<evidence type="ECO:0000256" key="4">
    <source>
        <dbReference type="ARBA" id="ARBA00016961"/>
    </source>
</evidence>
<dbReference type="GO" id="GO:0006103">
    <property type="term" value="P:2-oxoglutarate metabolic process"/>
    <property type="evidence" value="ECO:0007669"/>
    <property type="project" value="TreeGrafter"/>
</dbReference>
<evidence type="ECO:0000259" key="18">
    <source>
        <dbReference type="Pfam" id="PF07992"/>
    </source>
</evidence>
<dbReference type="InterPro" id="IPR050151">
    <property type="entry name" value="Class-I_Pyr_Nuc-Dis_Oxidored"/>
</dbReference>
<feature type="binding site" evidence="14">
    <location>
        <begin position="154"/>
        <end position="156"/>
    </location>
    <ligand>
        <name>FAD</name>
        <dbReference type="ChEBI" id="CHEBI:57692"/>
    </ligand>
</feature>
<dbReference type="SUPFAM" id="SSF51905">
    <property type="entry name" value="FAD/NAD(P)-binding domain"/>
    <property type="match status" value="1"/>
</dbReference>
<keyword evidence="6 16" id="KW-0285">Flavoprotein</keyword>
<feature type="binding site" evidence="14">
    <location>
        <position position="58"/>
    </location>
    <ligand>
        <name>FAD</name>
        <dbReference type="ChEBI" id="CHEBI:57692"/>
    </ligand>
</feature>
<keyword evidence="10" id="KW-1015">Disulfide bond</keyword>
<keyword evidence="9 14" id="KW-0520">NAD</keyword>
<evidence type="ECO:0000259" key="17">
    <source>
        <dbReference type="Pfam" id="PF02852"/>
    </source>
</evidence>
<dbReference type="GO" id="GO:0004148">
    <property type="term" value="F:dihydrolipoyl dehydrogenase (NADH) activity"/>
    <property type="evidence" value="ECO:0007669"/>
    <property type="project" value="UniProtKB-EC"/>
</dbReference>
<dbReference type="InterPro" id="IPR036188">
    <property type="entry name" value="FAD/NAD-bd_sf"/>
</dbReference>
<evidence type="ECO:0000256" key="12">
    <source>
        <dbReference type="ARBA" id="ARBA00049187"/>
    </source>
</evidence>
<feature type="active site" description="Proton acceptor" evidence="13">
    <location>
        <position position="455"/>
    </location>
</feature>
<comment type="subcellular location">
    <subcellularLocation>
        <location evidence="1">Cytoplasm</location>
    </subcellularLocation>
</comment>
<feature type="domain" description="FAD/NAD(P)-binding" evidence="18">
    <location>
        <begin position="5"/>
        <end position="338"/>
    </location>
</feature>
<evidence type="ECO:0000256" key="1">
    <source>
        <dbReference type="ARBA" id="ARBA00004496"/>
    </source>
</evidence>
<evidence type="ECO:0000256" key="8">
    <source>
        <dbReference type="ARBA" id="ARBA00023002"/>
    </source>
</evidence>
<dbReference type="FunFam" id="3.30.390.30:FF:000001">
    <property type="entry name" value="Dihydrolipoyl dehydrogenase"/>
    <property type="match status" value="1"/>
</dbReference>
<feature type="disulfide bond" description="Redox-active" evidence="15">
    <location>
        <begin position="49"/>
        <end position="54"/>
    </location>
</feature>
<dbReference type="PIRSF" id="PIRSF000350">
    <property type="entry name" value="Mercury_reductase_MerA"/>
    <property type="match status" value="1"/>
</dbReference>
<gene>
    <name evidence="19" type="ordered locus">Bamb_1392</name>
</gene>
<reference evidence="19" key="1">
    <citation type="submission" date="2009-01" db="EMBL/GenBank/DDBJ databases">
        <title>Complete sequence of Chromosome 1 of Burkholderia cepacia AMMD.</title>
        <authorList>
            <consortium name="US DOE Joint Genome Institute"/>
            <person name="Copeland A."/>
            <person name="Lucas S."/>
            <person name="Lapidus A."/>
            <person name="Barry K."/>
            <person name="Detter J.C."/>
            <person name="Glavina del Rio T."/>
            <person name="Hammon N."/>
            <person name="Israni S."/>
            <person name="Pitluck S."/>
            <person name="Bruce D."/>
            <person name="Chain P."/>
            <person name="Malfatti S."/>
            <person name="Shin M."/>
            <person name="Vergez L."/>
            <person name="Schmutz J."/>
            <person name="Larimer F."/>
            <person name="Land M."/>
            <person name="Hauser L."/>
            <person name="Kyrpides N."/>
            <person name="Kim E."/>
            <person name="Parke J."/>
            <person name="Coenye T."/>
            <person name="Konstantinidis K."/>
            <person name="Ramette A."/>
            <person name="Tiedje J."/>
            <person name="Richardson P."/>
        </authorList>
    </citation>
    <scope>NUCLEOTIDE SEQUENCE [LARGE SCALE GENOMIC DNA]</scope>
    <source>
        <strain evidence="19">AMMD</strain>
    </source>
</reference>
<evidence type="ECO:0000256" key="15">
    <source>
        <dbReference type="PIRSR" id="PIRSR000350-4"/>
    </source>
</evidence>
<feature type="binding site" evidence="14">
    <location>
        <begin position="329"/>
        <end position="332"/>
    </location>
    <ligand>
        <name>FAD</name>
        <dbReference type="ChEBI" id="CHEBI:57692"/>
    </ligand>
</feature>
<dbReference type="EMBL" id="CP000440">
    <property type="protein sequence ID" value="ABI86950.1"/>
    <property type="molecule type" value="Genomic_DNA"/>
</dbReference>
<dbReference type="GO" id="GO:0005737">
    <property type="term" value="C:cytoplasm"/>
    <property type="evidence" value="ECO:0007669"/>
    <property type="project" value="UniProtKB-SubCell"/>
</dbReference>
<dbReference type="InterPro" id="IPR023753">
    <property type="entry name" value="FAD/NAD-binding_dom"/>
</dbReference>
<proteinExistence type="inferred from homology"/>
<accession>Q0BFX3</accession>
<sequence>MSKEFDVVVIGAGPGGYIAAIRAAQLGKTVACIEKWKNPAGALKLGGTCLNVGCIPSKALLASSEEFENTSHHLADHGITVDGVKIDVAKMLGRKDAIVEKMTSGIEFLFKKNKITWLKGHGKFTGKTDAGVQIEVSGEGETEVVTAKNVIIATGSKARHLPNVPVDNKIVSDNEGALTFESVPKKLAVIGAGVIGLELGSVWRRLGAEVTVLEALPAFLGAADEALAKEAAKLFKKQGLDIHLGVKIGDVKTTADGVSIAYTDKDGNAQTLDADRLIVSVGRVPNTDNLGLEAIGLKANERGFIDVDDHCRTAVPNVYAIGDVVRGPMLAHKAEDEGVLVAEVIDGQKPHIDYNCIPWVIYTYPEIAWVGKTEQQLKAEGREIKSGKFPFSINGRALGMNAPDGFVKMIADAKTDELLGVHVIGANASDLIAEAVVAMEFKAASEDIARICHPHPSMSEVMREAALAVDKRSLNS</sequence>
<dbReference type="SUPFAM" id="SSF55424">
    <property type="entry name" value="FAD/NAD-linked reductases, dimerisation (C-terminal) domain"/>
    <property type="match status" value="1"/>
</dbReference>
<evidence type="ECO:0000256" key="11">
    <source>
        <dbReference type="ARBA" id="ARBA00023284"/>
    </source>
</evidence>
<dbReference type="InterPro" id="IPR006258">
    <property type="entry name" value="Lipoamide_DH"/>
</dbReference>
<feature type="domain" description="Pyridine nucleotide-disulphide oxidoreductase dimerisation" evidence="17">
    <location>
        <begin position="357"/>
        <end position="466"/>
    </location>
</feature>
<dbReference type="PATRIC" id="fig|339670.21.peg.149"/>
<dbReference type="Pfam" id="PF02852">
    <property type="entry name" value="Pyr_redox_dim"/>
    <property type="match status" value="1"/>
</dbReference>
<evidence type="ECO:0000256" key="9">
    <source>
        <dbReference type="ARBA" id="ARBA00023027"/>
    </source>
</evidence>
<dbReference type="Gene3D" id="3.30.390.30">
    <property type="match status" value="1"/>
</dbReference>
<keyword evidence="11 16" id="KW-0676">Redox-active center</keyword>
<dbReference type="InterPro" id="IPR016156">
    <property type="entry name" value="FAD/NAD-linked_Rdtase_dimer_sf"/>
</dbReference>
<dbReference type="KEGG" id="bam:Bamb_1392"/>
<evidence type="ECO:0000256" key="3">
    <source>
        <dbReference type="ARBA" id="ARBA00012608"/>
    </source>
</evidence>
<dbReference type="InterPro" id="IPR012999">
    <property type="entry name" value="Pyr_OxRdtase_I_AS"/>
</dbReference>
<feature type="binding site" evidence="14">
    <location>
        <position position="122"/>
    </location>
    <ligand>
        <name>FAD</name>
        <dbReference type="ChEBI" id="CHEBI:57692"/>
    </ligand>
</feature>
<dbReference type="PROSITE" id="PS00076">
    <property type="entry name" value="PYRIDINE_REDOX_1"/>
    <property type="match status" value="1"/>
</dbReference>
<name>Q0BFX3_BURCM</name>
<evidence type="ECO:0000256" key="6">
    <source>
        <dbReference type="ARBA" id="ARBA00022630"/>
    </source>
</evidence>
<dbReference type="PANTHER" id="PTHR22912">
    <property type="entry name" value="DISULFIDE OXIDOREDUCTASE"/>
    <property type="match status" value="1"/>
</dbReference>
<keyword evidence="7 14" id="KW-0274">FAD</keyword>
<dbReference type="Pfam" id="PF07992">
    <property type="entry name" value="Pyr_redox_2"/>
    <property type="match status" value="1"/>
</dbReference>
<evidence type="ECO:0000256" key="7">
    <source>
        <dbReference type="ARBA" id="ARBA00022827"/>
    </source>
</evidence>
<keyword evidence="8 16" id="KW-0560">Oxidoreductase</keyword>
<protein>
    <recommendedName>
        <fullName evidence="4 16">Dihydrolipoyl dehydrogenase</fullName>
        <ecNumber evidence="3 16">1.8.1.4</ecNumber>
    </recommendedName>
</protein>
<dbReference type="eggNOG" id="COG1249">
    <property type="taxonomic scope" value="Bacteria"/>
</dbReference>
<dbReference type="GO" id="GO:0050660">
    <property type="term" value="F:flavin adenine dinucleotide binding"/>
    <property type="evidence" value="ECO:0007669"/>
    <property type="project" value="InterPro"/>
</dbReference>
<dbReference type="PRINTS" id="PR00368">
    <property type="entry name" value="FADPNR"/>
</dbReference>
<keyword evidence="5" id="KW-0963">Cytoplasm</keyword>
<keyword evidence="14" id="KW-0547">Nucleotide-binding</keyword>
<dbReference type="RefSeq" id="WP_011656696.1">
    <property type="nucleotide sequence ID" value="NC_008390.1"/>
</dbReference>
<dbReference type="NCBIfam" id="TIGR01350">
    <property type="entry name" value="lipoamide_DH"/>
    <property type="match status" value="1"/>
</dbReference>
<feature type="binding site" evidence="14">
    <location>
        <position position="282"/>
    </location>
    <ligand>
        <name>NAD(+)</name>
        <dbReference type="ChEBI" id="CHEBI:57540"/>
    </ligand>
</feature>
<evidence type="ECO:0000256" key="14">
    <source>
        <dbReference type="PIRSR" id="PIRSR000350-3"/>
    </source>
</evidence>
<comment type="cofactor">
    <cofactor evidence="14 16">
        <name>FAD</name>
        <dbReference type="ChEBI" id="CHEBI:57692"/>
    </cofactor>
    <text evidence="14 16">Binds 1 FAD per subunit.</text>
</comment>
<evidence type="ECO:0000256" key="16">
    <source>
        <dbReference type="RuleBase" id="RU003692"/>
    </source>
</evidence>
<dbReference type="GeneID" id="93083207"/>
<evidence type="ECO:0000256" key="5">
    <source>
        <dbReference type="ARBA" id="ARBA00022490"/>
    </source>
</evidence>
<evidence type="ECO:0000256" key="10">
    <source>
        <dbReference type="ARBA" id="ARBA00023157"/>
    </source>
</evidence>
<dbReference type="Proteomes" id="UP000000662">
    <property type="component" value="Chromosome 1"/>
</dbReference>
<dbReference type="InterPro" id="IPR001100">
    <property type="entry name" value="Pyr_nuc-diS_OxRdtase"/>
</dbReference>
<feature type="binding site" evidence="14">
    <location>
        <begin position="191"/>
        <end position="198"/>
    </location>
    <ligand>
        <name>NAD(+)</name>
        <dbReference type="ChEBI" id="CHEBI:57540"/>
    </ligand>
</feature>
<dbReference type="PRINTS" id="PR00411">
    <property type="entry name" value="PNDRDTASEI"/>
</dbReference>
<comment type="catalytic activity">
    <reaction evidence="12 16">
        <text>N(6)-[(R)-dihydrolipoyl]-L-lysyl-[protein] + NAD(+) = N(6)-[(R)-lipoyl]-L-lysyl-[protein] + NADH + H(+)</text>
        <dbReference type="Rhea" id="RHEA:15045"/>
        <dbReference type="Rhea" id="RHEA-COMP:10474"/>
        <dbReference type="Rhea" id="RHEA-COMP:10475"/>
        <dbReference type="ChEBI" id="CHEBI:15378"/>
        <dbReference type="ChEBI" id="CHEBI:57540"/>
        <dbReference type="ChEBI" id="CHEBI:57945"/>
        <dbReference type="ChEBI" id="CHEBI:83099"/>
        <dbReference type="ChEBI" id="CHEBI:83100"/>
        <dbReference type="EC" id="1.8.1.4"/>
    </reaction>
</comment>
<dbReference type="Gene3D" id="3.50.50.60">
    <property type="entry name" value="FAD/NAD(P)-binding domain"/>
    <property type="match status" value="2"/>
</dbReference>
<evidence type="ECO:0000313" key="19">
    <source>
        <dbReference type="EMBL" id="ABI86950.1"/>
    </source>
</evidence>
<feature type="binding site" evidence="14">
    <location>
        <position position="323"/>
    </location>
    <ligand>
        <name>FAD</name>
        <dbReference type="ChEBI" id="CHEBI:57692"/>
    </ligand>
</feature>
<feature type="binding site" evidence="14">
    <location>
        <position position="214"/>
    </location>
    <ligand>
        <name>NAD(+)</name>
        <dbReference type="ChEBI" id="CHEBI:57540"/>
    </ligand>
</feature>
<dbReference type="InterPro" id="IPR004099">
    <property type="entry name" value="Pyr_nucl-diS_OxRdtase_dimer"/>
</dbReference>
<dbReference type="PANTHER" id="PTHR22912:SF224">
    <property type="entry name" value="DIHYDROLIPOYL DEHYDROGENASE"/>
    <property type="match status" value="1"/>
</dbReference>
<comment type="miscellaneous">
    <text evidence="16">The active site is a redox-active disulfide bond.</text>
</comment>
<dbReference type="AlphaFoldDB" id="Q0BFX3"/>
<evidence type="ECO:0000256" key="13">
    <source>
        <dbReference type="PIRSR" id="PIRSR000350-2"/>
    </source>
</evidence>
<comment type="similarity">
    <text evidence="2 16">Belongs to the class-I pyridine nucleotide-disulfide oxidoreductase family.</text>
</comment>
<keyword evidence="20" id="KW-1185">Reference proteome</keyword>
<evidence type="ECO:0000256" key="2">
    <source>
        <dbReference type="ARBA" id="ARBA00007532"/>
    </source>
</evidence>
<organism evidence="19 20">
    <name type="scientific">Burkholderia ambifaria (strain ATCC BAA-244 / DSM 16087 / CCUG 44356 / LMG 19182 / AMMD)</name>
    <name type="common">Burkholderia cepacia (strain AMMD)</name>
    <dbReference type="NCBI Taxonomy" id="339670"/>
    <lineage>
        <taxon>Bacteria</taxon>
        <taxon>Pseudomonadati</taxon>
        <taxon>Pseudomonadota</taxon>
        <taxon>Betaproteobacteria</taxon>
        <taxon>Burkholderiales</taxon>
        <taxon>Burkholderiaceae</taxon>
        <taxon>Burkholderia</taxon>
        <taxon>Burkholderia cepacia complex</taxon>
    </lineage>
</organism>
<dbReference type="EC" id="1.8.1.4" evidence="3 16"/>